<dbReference type="InterPro" id="IPR001667">
    <property type="entry name" value="DDH_dom"/>
</dbReference>
<dbReference type="SUPFAM" id="SSF64182">
    <property type="entry name" value="DHH phosphoesterases"/>
    <property type="match status" value="1"/>
</dbReference>
<dbReference type="PANTHER" id="PTHR30255:SF2">
    <property type="entry name" value="SINGLE-STRANDED-DNA-SPECIFIC EXONUCLEASE RECJ"/>
    <property type="match status" value="1"/>
</dbReference>
<proteinExistence type="inferred from homology"/>
<sequence length="578" mass="65063">MSIFNKKWKFYDSAPADFINLFPEFSDITKQLLWNRDIKEKTGVSKFFSSNYSEDLHDPYLLKDIKKAAIRILGAIKKNESILIYGDYDADGVCASTLLKTVLERLGAQSVKVYIPDRHDEGYGMNLEAMEKFVKDRVNLIITVDCGSANIGEIEFAQKNGVDVIVTDHHQVLENSNFAYAFINPQRKDDKYPFKGLSGTTVAFKLTQVLLNEDKKEGGSTNLNLPEGWEKWLLDLVAISIVTDVMPLIDENRILLKFGLLVLAKTRRLGIRALMKQARVNINKIDAHTLGFVLGPRLNAAGRMLHANLAFDLLNSEDFFEAERLAQELEVLNNERRDVVAEIVRDLNKKEFNKDFAIIEGSESWPIGVLGIAAGRLADKYNKPTFLYQKKHSTLVGSARTPELFNTVTILASSSLYLEKFGGHAQAGGFTALLSNEEHLRDLIKKVSQEYAEQIGEDKIVPTVKIDAHINLKDINWDLWDEIERFNPFGEGNLKPMFLAESVCVVSSGMVGQNGNHFRCCVKDTDGNSKKAIGFNFPVTCARIKEGDKLDIVFNIDLDEWNGNRELSLKLVDIKHHG</sequence>
<feature type="domain" description="DDH" evidence="6">
    <location>
        <begin position="81"/>
        <end position="240"/>
    </location>
</feature>
<protein>
    <recommendedName>
        <fullName evidence="2">Single-stranded-DNA-specific exonuclease RecJ</fullName>
    </recommendedName>
</protein>
<dbReference type="GO" id="GO:0006310">
    <property type="term" value="P:DNA recombination"/>
    <property type="evidence" value="ECO:0007669"/>
    <property type="project" value="InterPro"/>
</dbReference>
<dbReference type="Gene3D" id="2.40.50.460">
    <property type="match status" value="1"/>
</dbReference>
<dbReference type="GO" id="GO:0008409">
    <property type="term" value="F:5'-3' exonuclease activity"/>
    <property type="evidence" value="ECO:0007669"/>
    <property type="project" value="InterPro"/>
</dbReference>
<keyword evidence="4" id="KW-0378">Hydrolase</keyword>
<comment type="similarity">
    <text evidence="1">Belongs to the RecJ family.</text>
</comment>
<dbReference type="InterPro" id="IPR041122">
    <property type="entry name" value="RecJ_OB"/>
</dbReference>
<dbReference type="EMBL" id="MHOK01000011">
    <property type="protein sequence ID" value="OGZ61994.1"/>
    <property type="molecule type" value="Genomic_DNA"/>
</dbReference>
<dbReference type="Pfam" id="PF02272">
    <property type="entry name" value="DHHA1"/>
    <property type="match status" value="1"/>
</dbReference>
<dbReference type="NCBIfam" id="TIGR00644">
    <property type="entry name" value="recJ"/>
    <property type="match status" value="1"/>
</dbReference>
<feature type="domain" description="RecJ OB" evidence="8">
    <location>
        <begin position="466"/>
        <end position="573"/>
    </location>
</feature>
<evidence type="ECO:0000259" key="8">
    <source>
        <dbReference type="Pfam" id="PF17768"/>
    </source>
</evidence>
<gene>
    <name evidence="9" type="ORF">A3F94_00705</name>
</gene>
<evidence type="ECO:0000256" key="4">
    <source>
        <dbReference type="ARBA" id="ARBA00022801"/>
    </source>
</evidence>
<evidence type="ECO:0000256" key="3">
    <source>
        <dbReference type="ARBA" id="ARBA00022722"/>
    </source>
</evidence>
<evidence type="ECO:0000313" key="10">
    <source>
        <dbReference type="Proteomes" id="UP000176770"/>
    </source>
</evidence>
<dbReference type="GO" id="GO:0006281">
    <property type="term" value="P:DNA repair"/>
    <property type="evidence" value="ECO:0007669"/>
    <property type="project" value="InterPro"/>
</dbReference>
<dbReference type="STRING" id="1802165.A3F94_00705"/>
<dbReference type="Gene3D" id="3.90.1640.30">
    <property type="match status" value="1"/>
</dbReference>
<name>A0A1G2HHL5_9BACT</name>
<accession>A0A1G2HHL5</accession>
<comment type="caution">
    <text evidence="9">The sequence shown here is derived from an EMBL/GenBank/DDBJ whole genome shotgun (WGS) entry which is preliminary data.</text>
</comment>
<evidence type="ECO:0000256" key="2">
    <source>
        <dbReference type="ARBA" id="ARBA00019841"/>
    </source>
</evidence>
<evidence type="ECO:0000256" key="5">
    <source>
        <dbReference type="ARBA" id="ARBA00022839"/>
    </source>
</evidence>
<reference evidence="9 10" key="1">
    <citation type="journal article" date="2016" name="Nat. Commun.">
        <title>Thousands of microbial genomes shed light on interconnected biogeochemical processes in an aquifer system.</title>
        <authorList>
            <person name="Anantharaman K."/>
            <person name="Brown C.T."/>
            <person name="Hug L.A."/>
            <person name="Sharon I."/>
            <person name="Castelle C.J."/>
            <person name="Probst A.J."/>
            <person name="Thomas B.C."/>
            <person name="Singh A."/>
            <person name="Wilkins M.J."/>
            <person name="Karaoz U."/>
            <person name="Brodie E.L."/>
            <person name="Williams K.H."/>
            <person name="Hubbard S.S."/>
            <person name="Banfield J.F."/>
        </authorList>
    </citation>
    <scope>NUCLEOTIDE SEQUENCE [LARGE SCALE GENOMIC DNA]</scope>
</reference>
<organism evidence="9 10">
    <name type="scientific">Candidatus Spechtbacteria bacterium RIFCSPLOWO2_12_FULL_38_22</name>
    <dbReference type="NCBI Taxonomy" id="1802165"/>
    <lineage>
        <taxon>Bacteria</taxon>
        <taxon>Candidatus Spechtiibacteriota</taxon>
    </lineage>
</organism>
<evidence type="ECO:0000259" key="6">
    <source>
        <dbReference type="Pfam" id="PF01368"/>
    </source>
</evidence>
<evidence type="ECO:0000256" key="1">
    <source>
        <dbReference type="ARBA" id="ARBA00005915"/>
    </source>
</evidence>
<dbReference type="InterPro" id="IPR004610">
    <property type="entry name" value="RecJ"/>
</dbReference>
<dbReference type="Pfam" id="PF17768">
    <property type="entry name" value="RecJ_OB"/>
    <property type="match status" value="1"/>
</dbReference>
<keyword evidence="5 9" id="KW-0269">Exonuclease</keyword>
<dbReference type="AlphaFoldDB" id="A0A1G2HHL5"/>
<dbReference type="InterPro" id="IPR051673">
    <property type="entry name" value="SSDNA_exonuclease_RecJ"/>
</dbReference>
<dbReference type="InterPro" id="IPR003156">
    <property type="entry name" value="DHHA1_dom"/>
</dbReference>
<evidence type="ECO:0000313" key="9">
    <source>
        <dbReference type="EMBL" id="OGZ61994.1"/>
    </source>
</evidence>
<feature type="domain" description="DHHA1" evidence="7">
    <location>
        <begin position="362"/>
        <end position="450"/>
    </location>
</feature>
<dbReference type="InterPro" id="IPR038763">
    <property type="entry name" value="DHH_sf"/>
</dbReference>
<dbReference type="Pfam" id="PF01368">
    <property type="entry name" value="DHH"/>
    <property type="match status" value="1"/>
</dbReference>
<dbReference type="PANTHER" id="PTHR30255">
    <property type="entry name" value="SINGLE-STRANDED-DNA-SPECIFIC EXONUCLEASE RECJ"/>
    <property type="match status" value="1"/>
</dbReference>
<evidence type="ECO:0000259" key="7">
    <source>
        <dbReference type="Pfam" id="PF02272"/>
    </source>
</evidence>
<dbReference type="GO" id="GO:0003676">
    <property type="term" value="F:nucleic acid binding"/>
    <property type="evidence" value="ECO:0007669"/>
    <property type="project" value="InterPro"/>
</dbReference>
<keyword evidence="3" id="KW-0540">Nuclease</keyword>
<dbReference type="Proteomes" id="UP000176770">
    <property type="component" value="Unassembled WGS sequence"/>
</dbReference>